<dbReference type="AlphaFoldDB" id="A0AAV2M5N4"/>
<sequence length="93" mass="10429">MCVRLCTCGRVIEAFKSVTDMRLFVSTLMNPELRPEPTAAASIESVHEKGLEHQWALEEVAYANERQMSTDRDLEAQGIKGSVETWSTIFSPP</sequence>
<evidence type="ECO:0000313" key="1">
    <source>
        <dbReference type="EMBL" id="CAL1608683.1"/>
    </source>
</evidence>
<dbReference type="EMBL" id="OZ035828">
    <property type="protein sequence ID" value="CAL1608683.1"/>
    <property type="molecule type" value="Genomic_DNA"/>
</dbReference>
<dbReference type="Proteomes" id="UP001497482">
    <property type="component" value="Chromosome 6"/>
</dbReference>
<organism evidence="1 2">
    <name type="scientific">Knipowitschia caucasica</name>
    <name type="common">Caucasian dwarf goby</name>
    <name type="synonym">Pomatoschistus caucasicus</name>
    <dbReference type="NCBI Taxonomy" id="637954"/>
    <lineage>
        <taxon>Eukaryota</taxon>
        <taxon>Metazoa</taxon>
        <taxon>Chordata</taxon>
        <taxon>Craniata</taxon>
        <taxon>Vertebrata</taxon>
        <taxon>Euteleostomi</taxon>
        <taxon>Actinopterygii</taxon>
        <taxon>Neopterygii</taxon>
        <taxon>Teleostei</taxon>
        <taxon>Neoteleostei</taxon>
        <taxon>Acanthomorphata</taxon>
        <taxon>Gobiaria</taxon>
        <taxon>Gobiiformes</taxon>
        <taxon>Gobioidei</taxon>
        <taxon>Gobiidae</taxon>
        <taxon>Gobiinae</taxon>
        <taxon>Knipowitschia</taxon>
    </lineage>
</organism>
<accession>A0AAV2M5N4</accession>
<proteinExistence type="predicted"/>
<gene>
    <name evidence="1" type="ORF">KC01_LOCUS35565</name>
</gene>
<keyword evidence="2" id="KW-1185">Reference proteome</keyword>
<evidence type="ECO:0000313" key="2">
    <source>
        <dbReference type="Proteomes" id="UP001497482"/>
    </source>
</evidence>
<protein>
    <submittedName>
        <fullName evidence="1">Uncharacterized protein</fullName>
    </submittedName>
</protein>
<name>A0AAV2M5N4_KNICA</name>
<reference evidence="1 2" key="1">
    <citation type="submission" date="2024-04" db="EMBL/GenBank/DDBJ databases">
        <authorList>
            <person name="Waldvogel A.-M."/>
            <person name="Schoenle A."/>
        </authorList>
    </citation>
    <scope>NUCLEOTIDE SEQUENCE [LARGE SCALE GENOMIC DNA]</scope>
</reference>